<dbReference type="Pfam" id="PF05721">
    <property type="entry name" value="PhyH"/>
    <property type="match status" value="1"/>
</dbReference>
<proteinExistence type="predicted"/>
<dbReference type="RefSeq" id="WP_350723944.1">
    <property type="nucleotide sequence ID" value="NZ_JBEPCO010000048.1"/>
</dbReference>
<organism evidence="1 2">
    <name type="scientific">Streptomyces flaveolus</name>
    <dbReference type="NCBI Taxonomy" id="67297"/>
    <lineage>
        <taxon>Bacteria</taxon>
        <taxon>Bacillati</taxon>
        <taxon>Actinomycetota</taxon>
        <taxon>Actinomycetes</taxon>
        <taxon>Kitasatosporales</taxon>
        <taxon>Streptomycetaceae</taxon>
        <taxon>Streptomyces</taxon>
    </lineage>
</organism>
<keyword evidence="1" id="KW-0560">Oxidoreductase</keyword>
<dbReference type="SUPFAM" id="SSF51197">
    <property type="entry name" value="Clavaminate synthase-like"/>
    <property type="match status" value="1"/>
</dbReference>
<comment type="caution">
    <text evidence="1">The sequence shown here is derived from an EMBL/GenBank/DDBJ whole genome shotgun (WGS) entry which is preliminary data.</text>
</comment>
<keyword evidence="1" id="KW-0223">Dioxygenase</keyword>
<dbReference type="InterPro" id="IPR008775">
    <property type="entry name" value="Phytyl_CoA_dOase-like"/>
</dbReference>
<reference evidence="1 2" key="1">
    <citation type="submission" date="2024-06" db="EMBL/GenBank/DDBJ databases">
        <title>The Natural Products Discovery Center: Release of the First 8490 Sequenced Strains for Exploring Actinobacteria Biosynthetic Diversity.</title>
        <authorList>
            <person name="Kalkreuter E."/>
            <person name="Kautsar S.A."/>
            <person name="Yang D."/>
            <person name="Bader C.D."/>
            <person name="Teijaro C.N."/>
            <person name="Fluegel L."/>
            <person name="Davis C.M."/>
            <person name="Simpson J.R."/>
            <person name="Lauterbach L."/>
            <person name="Steele A.D."/>
            <person name="Gui C."/>
            <person name="Meng S."/>
            <person name="Li G."/>
            <person name="Viehrig K."/>
            <person name="Ye F."/>
            <person name="Su P."/>
            <person name="Kiefer A.F."/>
            <person name="Nichols A."/>
            <person name="Cepeda A.J."/>
            <person name="Yan W."/>
            <person name="Fan B."/>
            <person name="Jiang Y."/>
            <person name="Adhikari A."/>
            <person name="Zheng C.-J."/>
            <person name="Schuster L."/>
            <person name="Cowan T.M."/>
            <person name="Smanski M.J."/>
            <person name="Chevrette M.G."/>
            <person name="De Carvalho L.P.S."/>
            <person name="Shen B."/>
        </authorList>
    </citation>
    <scope>NUCLEOTIDE SEQUENCE [LARGE SCALE GENOMIC DNA]</scope>
    <source>
        <strain evidence="1 2">NPDC000632</strain>
    </source>
</reference>
<evidence type="ECO:0000313" key="1">
    <source>
        <dbReference type="EMBL" id="MER6903236.1"/>
    </source>
</evidence>
<protein>
    <submittedName>
        <fullName evidence="1">Phytanoyl-CoA dioxygenase family protein</fullName>
    </submittedName>
</protein>
<gene>
    <name evidence="1" type="ORF">ABT322_05495</name>
</gene>
<accession>A0ABV1V9S6</accession>
<dbReference type="EMBL" id="JBEPCV010000003">
    <property type="protein sequence ID" value="MER6903236.1"/>
    <property type="molecule type" value="Genomic_DNA"/>
</dbReference>
<dbReference type="GO" id="GO:0051213">
    <property type="term" value="F:dioxygenase activity"/>
    <property type="evidence" value="ECO:0007669"/>
    <property type="project" value="UniProtKB-KW"/>
</dbReference>
<dbReference type="Gene3D" id="2.60.120.620">
    <property type="entry name" value="q2cbj1_9rhob like domain"/>
    <property type="match status" value="1"/>
</dbReference>
<dbReference type="Proteomes" id="UP001490330">
    <property type="component" value="Unassembled WGS sequence"/>
</dbReference>
<sequence>MDVETVTKEIGERGFALIPDFLAGERLDQAVADIAEYFPDPEDGAVDAAGVGALKHAVPFPFTSNALNRLPLDPQVIDVAGRLMGTRDILLTSAFVQAKYGTAYGATKDQSLHNDAWAVNSLLPPRTDGAYQRLFGIVYLTDVTAGTAPTYVAGRADDLGVPLITSQDRATYSESEYPALYDRERPVEAPKGSLLLFTGDLVHRGSAYRDRYGRRLALFFNLHSAAARWTGKHLWAMMPASPGWGTFQELIVGLAPHQRQVLGFPEPGDPYWTADTARRLAELYPGIDTTPYEPTERERA</sequence>
<keyword evidence="2" id="KW-1185">Reference proteome</keyword>
<name>A0ABV1V9S6_9ACTN</name>
<evidence type="ECO:0000313" key="2">
    <source>
        <dbReference type="Proteomes" id="UP001490330"/>
    </source>
</evidence>